<proteinExistence type="predicted"/>
<name>A0A830H5S5_9CREN</name>
<evidence type="ECO:0008006" key="4">
    <source>
        <dbReference type="Google" id="ProtNLM"/>
    </source>
</evidence>
<dbReference type="EMBL" id="BMQS01000029">
    <property type="protein sequence ID" value="GGU04472.1"/>
    <property type="molecule type" value="Genomic_DNA"/>
</dbReference>
<comment type="caution">
    <text evidence="2">The sequence shown here is derived from an EMBL/GenBank/DDBJ whole genome shotgun (WGS) entry which is preliminary data.</text>
</comment>
<keyword evidence="1" id="KW-0812">Transmembrane</keyword>
<protein>
    <recommendedName>
        <fullName evidence="4">Stage II sporulation protein M</fullName>
    </recommendedName>
</protein>
<evidence type="ECO:0000313" key="2">
    <source>
        <dbReference type="EMBL" id="GGU04472.1"/>
    </source>
</evidence>
<accession>A0A830H5S5</accession>
<organism evidence="2 3">
    <name type="scientific">Sulfodiicoccus acidiphilus</name>
    <dbReference type="NCBI Taxonomy" id="1670455"/>
    <lineage>
        <taxon>Archaea</taxon>
        <taxon>Thermoproteota</taxon>
        <taxon>Thermoprotei</taxon>
        <taxon>Sulfolobales</taxon>
        <taxon>Sulfolobaceae</taxon>
        <taxon>Sulfodiicoccus</taxon>
    </lineage>
</organism>
<sequence length="203" mass="22284">MKDLYYFSPTKSMKLSSRVGLSVSATLLQWFLLFLGEELRPHLRFLPFLNLLRPGDPSSFSYFFNVFLGDLGIGVLSLAPIVGEILLVAVDFNTGTIIGRGSLPLALLLKLMGLPSSWLELGALGLLAAEGMALTTAVLRGRLVRELEVLWKVFLISTYLLLGSAFLEVAEEALRSAAALSWVGFVPFALTAALAYKWWTVEK</sequence>
<keyword evidence="1" id="KW-0472">Membrane</keyword>
<dbReference type="Proteomes" id="UP000616143">
    <property type="component" value="Unassembled WGS sequence"/>
</dbReference>
<reference evidence="2" key="1">
    <citation type="journal article" date="2014" name="Int. J. Syst. Evol. Microbiol.">
        <title>Complete genome sequence of Corynebacterium casei LMG S-19264T (=DSM 44701T), isolated from a smear-ripened cheese.</title>
        <authorList>
            <consortium name="US DOE Joint Genome Institute (JGI-PGF)"/>
            <person name="Walter F."/>
            <person name="Albersmeier A."/>
            <person name="Kalinowski J."/>
            <person name="Ruckert C."/>
        </authorList>
    </citation>
    <scope>NUCLEOTIDE SEQUENCE</scope>
    <source>
        <strain evidence="2">JCM 31740</strain>
    </source>
</reference>
<feature type="transmembrane region" description="Helical" evidence="1">
    <location>
        <begin position="60"/>
        <end position="90"/>
    </location>
</feature>
<evidence type="ECO:0000313" key="3">
    <source>
        <dbReference type="Proteomes" id="UP000616143"/>
    </source>
</evidence>
<dbReference type="AlphaFoldDB" id="A0A830H5S5"/>
<gene>
    <name evidence="2" type="ORF">GCM10007116_21320</name>
</gene>
<feature type="transmembrane region" description="Helical" evidence="1">
    <location>
        <begin position="179"/>
        <end position="199"/>
    </location>
</feature>
<evidence type="ECO:0000256" key="1">
    <source>
        <dbReference type="SAM" id="Phobius"/>
    </source>
</evidence>
<reference evidence="2" key="2">
    <citation type="submission" date="2020-09" db="EMBL/GenBank/DDBJ databases">
        <authorList>
            <person name="Sun Q."/>
            <person name="Ohkuma M."/>
        </authorList>
    </citation>
    <scope>NUCLEOTIDE SEQUENCE</scope>
    <source>
        <strain evidence="2">JCM 31740</strain>
    </source>
</reference>
<feature type="transmembrane region" description="Helical" evidence="1">
    <location>
        <begin position="149"/>
        <end position="167"/>
    </location>
</feature>
<keyword evidence="1" id="KW-1133">Transmembrane helix</keyword>